<dbReference type="AlphaFoldDB" id="A0A1H6JF18"/>
<dbReference type="RefSeq" id="WP_083406727.1">
    <property type="nucleotide sequence ID" value="NZ_LT629971.1"/>
</dbReference>
<evidence type="ECO:0000256" key="2">
    <source>
        <dbReference type="ARBA" id="ARBA00023033"/>
    </source>
</evidence>
<name>A0A1H6JF18_MYCRU</name>
<feature type="domain" description="FAD-binding" evidence="3">
    <location>
        <begin position="269"/>
        <end position="334"/>
    </location>
</feature>
<dbReference type="SUPFAM" id="SSF51905">
    <property type="entry name" value="FAD/NAD(P)-binding domain"/>
    <property type="match status" value="1"/>
</dbReference>
<dbReference type="Proteomes" id="UP000182915">
    <property type="component" value="Chromosome I"/>
</dbReference>
<dbReference type="EMBL" id="LT629971">
    <property type="protein sequence ID" value="SEH57664.1"/>
    <property type="molecule type" value="Genomic_DNA"/>
</dbReference>
<evidence type="ECO:0000256" key="1">
    <source>
        <dbReference type="ARBA" id="ARBA00023002"/>
    </source>
</evidence>
<proteinExistence type="predicted"/>
<accession>A0A1H6JF18</accession>
<dbReference type="InterPro" id="IPR002938">
    <property type="entry name" value="FAD-bd"/>
</dbReference>
<evidence type="ECO:0000313" key="5">
    <source>
        <dbReference type="Proteomes" id="UP000182915"/>
    </source>
</evidence>
<evidence type="ECO:0000313" key="4">
    <source>
        <dbReference type="EMBL" id="SEH57664.1"/>
    </source>
</evidence>
<gene>
    <name evidence="4" type="ORF">SAMN04489835_1627</name>
</gene>
<keyword evidence="5" id="KW-1185">Reference proteome</keyword>
<dbReference type="Pfam" id="PF01494">
    <property type="entry name" value="FAD_binding_3"/>
    <property type="match status" value="2"/>
</dbReference>
<dbReference type="GO" id="GO:0071949">
    <property type="term" value="F:FAD binding"/>
    <property type="evidence" value="ECO:0007669"/>
    <property type="project" value="InterPro"/>
</dbReference>
<dbReference type="PRINTS" id="PR00420">
    <property type="entry name" value="RNGMNOXGNASE"/>
</dbReference>
<sequence length="378" mass="40465">MKIIVIGAGIGGLFAGIALRDAGFDVIVYERCPEPQPGGAGLTLWANALKLFRHYGMLDDILAHAGTFEHSEFRTAAGRTLVRVALADLVEQFGLPTVCVGRNVVSDVLLDRFGHENVVWATEMVRAEQDGDTVYAEFSDGQRISADVLIGADGIHSAVRPSVCPGSAPQYDGQTVWRGVTDVDSLPATAFVSFGRGSRAGWSPMGDGRVYWFGARFQPPGTPDRFGSMKADALAEFGDWGDPLGRIISATPEDAISRTDIYAVPRLPTWSSGRIALLGDAAHAMAPHIAQGACLAVEDATVLALRLADGPTPEEALRRYSDERQPRAEELRDEADRIGRPAAMRGPVSSRLRNAVLALTPGRMLLAGFAKPAAFEIV</sequence>
<dbReference type="PANTHER" id="PTHR13789:SF309">
    <property type="entry name" value="PUTATIVE (AFU_ORTHOLOGUE AFUA_6G14510)-RELATED"/>
    <property type="match status" value="1"/>
</dbReference>
<reference evidence="5" key="1">
    <citation type="submission" date="2016-10" db="EMBL/GenBank/DDBJ databases">
        <authorList>
            <person name="Varghese N."/>
            <person name="Submissions S."/>
        </authorList>
    </citation>
    <scope>NUCLEOTIDE SEQUENCE [LARGE SCALE GENOMIC DNA]</scope>
    <source>
        <strain evidence="5">DSM 45405</strain>
    </source>
</reference>
<dbReference type="GO" id="GO:0004497">
    <property type="term" value="F:monooxygenase activity"/>
    <property type="evidence" value="ECO:0007669"/>
    <property type="project" value="UniProtKB-KW"/>
</dbReference>
<dbReference type="Gene3D" id="3.50.50.60">
    <property type="entry name" value="FAD/NAD(P)-binding domain"/>
    <property type="match status" value="1"/>
</dbReference>
<organism evidence="4 5">
    <name type="scientific">Mycolicibacterium rutilum</name>
    <name type="common">Mycobacterium rutilum</name>
    <dbReference type="NCBI Taxonomy" id="370526"/>
    <lineage>
        <taxon>Bacteria</taxon>
        <taxon>Bacillati</taxon>
        <taxon>Actinomycetota</taxon>
        <taxon>Actinomycetes</taxon>
        <taxon>Mycobacteriales</taxon>
        <taxon>Mycobacteriaceae</taxon>
        <taxon>Mycolicibacterium</taxon>
    </lineage>
</organism>
<dbReference type="PANTHER" id="PTHR13789">
    <property type="entry name" value="MONOOXYGENASE"/>
    <property type="match status" value="1"/>
</dbReference>
<keyword evidence="2" id="KW-0503">Monooxygenase</keyword>
<keyword evidence="1" id="KW-0560">Oxidoreductase</keyword>
<protein>
    <submittedName>
        <fullName evidence="4">2-polyprenyl-6-methoxyphenol hydroxylase</fullName>
    </submittedName>
</protein>
<dbReference type="InterPro" id="IPR050493">
    <property type="entry name" value="FAD-dep_Monooxygenase_BioMet"/>
</dbReference>
<dbReference type="OrthoDB" id="4568714at2"/>
<feature type="domain" description="FAD-binding" evidence="3">
    <location>
        <begin position="2"/>
        <end position="163"/>
    </location>
</feature>
<dbReference type="STRING" id="370526.SAMN04489835_1627"/>
<evidence type="ECO:0000259" key="3">
    <source>
        <dbReference type="Pfam" id="PF01494"/>
    </source>
</evidence>
<dbReference type="InterPro" id="IPR036188">
    <property type="entry name" value="FAD/NAD-bd_sf"/>
</dbReference>